<organism evidence="2">
    <name type="scientific">mine drainage metagenome</name>
    <dbReference type="NCBI Taxonomy" id="410659"/>
    <lineage>
        <taxon>unclassified sequences</taxon>
        <taxon>metagenomes</taxon>
        <taxon>ecological metagenomes</taxon>
    </lineage>
</organism>
<dbReference type="AlphaFoldDB" id="A0A1J5QK71"/>
<evidence type="ECO:0000256" key="1">
    <source>
        <dbReference type="SAM" id="MobiDB-lite"/>
    </source>
</evidence>
<dbReference type="EMBL" id="MLJW01001509">
    <property type="protein sequence ID" value="OIQ77907.1"/>
    <property type="molecule type" value="Genomic_DNA"/>
</dbReference>
<evidence type="ECO:0000313" key="2">
    <source>
        <dbReference type="EMBL" id="OIQ77907.1"/>
    </source>
</evidence>
<feature type="region of interest" description="Disordered" evidence="1">
    <location>
        <begin position="52"/>
        <end position="83"/>
    </location>
</feature>
<name>A0A1J5QK71_9ZZZZ</name>
<accession>A0A1J5QK71</accession>
<protein>
    <submittedName>
        <fullName evidence="2">Uncharacterized protein</fullName>
    </submittedName>
</protein>
<reference evidence="2" key="1">
    <citation type="submission" date="2016-10" db="EMBL/GenBank/DDBJ databases">
        <title>Sequence of Gallionella enrichment culture.</title>
        <authorList>
            <person name="Poehlein A."/>
            <person name="Muehling M."/>
            <person name="Daniel R."/>
        </authorList>
    </citation>
    <scope>NUCLEOTIDE SEQUENCE</scope>
</reference>
<comment type="caution">
    <text evidence="2">The sequence shown here is derived from an EMBL/GenBank/DDBJ whole genome shotgun (WGS) entry which is preliminary data.</text>
</comment>
<proteinExistence type="predicted"/>
<gene>
    <name evidence="2" type="ORF">GALL_403890</name>
</gene>
<sequence length="83" mass="8557">MKLHQSAWAELPCASNRPGLPTSPQVSTSILVPSEVTKPRSGSLAMASVNHLGASGSRPWKGASGAWTSGGRAPGSEWIGWSS</sequence>